<dbReference type="EMBL" id="MBFR01000320">
    <property type="protein sequence ID" value="PVU89344.1"/>
    <property type="molecule type" value="Genomic_DNA"/>
</dbReference>
<dbReference type="AlphaFoldDB" id="A0A2T9YAN2"/>
<accession>A0A2T9YAN2</accession>
<evidence type="ECO:0000313" key="1">
    <source>
        <dbReference type="EMBL" id="PVU89344.1"/>
    </source>
</evidence>
<sequence length="337" mass="39124">MSFETPYPFLSFPRWFNGCKDEQKEFGIQNKEQFVLLLARQLKSNARQVYDSCRDREGILFTKTLSSFKETMGPKFVDCSYDIKLRYNLLNLKQKSSISKYIEQEKDLFGNYESMSEKNRIFYLMNNMKPAYLNILNKQNPSTYMEAIDLLIHKGNVLNMNAELTVAKRNDDNMEIDAVFAEEKLYNNQAIGINLINIDNGGKTFWVTVREAKTPIPLLTSHNSTKNFLENARMCWNCGNITAKQKKKQIHRCGKSESLGVNVFVKPDQNFKINQEHKRVEVKEVSLTPEKFTKTSPPIDTGKVEWCHNSEDLNELLNDQDSDLDLELVFYSENKDV</sequence>
<keyword evidence="2" id="KW-1185">Reference proteome</keyword>
<protein>
    <recommendedName>
        <fullName evidence="3">Retrotransposon gag domain-containing protein</fullName>
    </recommendedName>
</protein>
<evidence type="ECO:0000313" key="2">
    <source>
        <dbReference type="Proteomes" id="UP000245383"/>
    </source>
</evidence>
<dbReference type="Proteomes" id="UP000245383">
    <property type="component" value="Unassembled WGS sequence"/>
</dbReference>
<dbReference type="OrthoDB" id="1939000at2759"/>
<comment type="caution">
    <text evidence="1">The sequence shown here is derived from an EMBL/GenBank/DDBJ whole genome shotgun (WGS) entry which is preliminary data.</text>
</comment>
<reference evidence="1 2" key="1">
    <citation type="journal article" date="2018" name="MBio">
        <title>Comparative Genomics Reveals the Core Gene Toolbox for the Fungus-Insect Symbiosis.</title>
        <authorList>
            <person name="Wang Y."/>
            <person name="Stata M."/>
            <person name="Wang W."/>
            <person name="Stajich J.E."/>
            <person name="White M.M."/>
            <person name="Moncalvo J.M."/>
        </authorList>
    </citation>
    <scope>NUCLEOTIDE SEQUENCE [LARGE SCALE GENOMIC DNA]</scope>
    <source>
        <strain evidence="1 2">SWE-8-4</strain>
    </source>
</reference>
<proteinExistence type="predicted"/>
<name>A0A2T9YAN2_9FUNG</name>
<gene>
    <name evidence="1" type="ORF">BB561_005413</name>
</gene>
<organism evidence="1 2">
    <name type="scientific">Smittium simulii</name>
    <dbReference type="NCBI Taxonomy" id="133385"/>
    <lineage>
        <taxon>Eukaryota</taxon>
        <taxon>Fungi</taxon>
        <taxon>Fungi incertae sedis</taxon>
        <taxon>Zoopagomycota</taxon>
        <taxon>Kickxellomycotina</taxon>
        <taxon>Harpellomycetes</taxon>
        <taxon>Harpellales</taxon>
        <taxon>Legeriomycetaceae</taxon>
        <taxon>Smittium</taxon>
    </lineage>
</organism>
<evidence type="ECO:0008006" key="3">
    <source>
        <dbReference type="Google" id="ProtNLM"/>
    </source>
</evidence>
<dbReference type="STRING" id="133385.A0A2T9YAN2"/>